<name>A0A0E2E3R3_TREDN</name>
<dbReference type="GO" id="GO:0008652">
    <property type="term" value="P:amino acid biosynthetic process"/>
    <property type="evidence" value="ECO:0007669"/>
    <property type="project" value="UniProtKB-KW"/>
</dbReference>
<dbReference type="EMBL" id="AGDV01000012">
    <property type="protein sequence ID" value="EMB33167.1"/>
    <property type="molecule type" value="Genomic_DNA"/>
</dbReference>
<keyword evidence="4" id="KW-0479">Metal-binding</keyword>
<evidence type="ECO:0000256" key="8">
    <source>
        <dbReference type="ARBA" id="ARBA00023285"/>
    </source>
</evidence>
<dbReference type="InterPro" id="IPR050071">
    <property type="entry name" value="Dehydroquinate_synthase"/>
</dbReference>
<accession>A0A0E2E3R3</accession>
<keyword evidence="8" id="KW-0170">Cobalt</keyword>
<keyword evidence="5" id="KW-0520">NAD</keyword>
<evidence type="ECO:0000259" key="9">
    <source>
        <dbReference type="Pfam" id="PF01761"/>
    </source>
</evidence>
<keyword evidence="7" id="KW-0456">Lyase</keyword>
<evidence type="ECO:0000313" key="11">
    <source>
        <dbReference type="EMBL" id="EMB33167.1"/>
    </source>
</evidence>
<dbReference type="PANTHER" id="PTHR43622:SF7">
    <property type="entry name" value="3-DEHYDROQUINATE SYNTHASE, CHLOROPLASTIC"/>
    <property type="match status" value="1"/>
</dbReference>
<comment type="caution">
    <text evidence="11">The sequence shown here is derived from an EMBL/GenBank/DDBJ whole genome shotgun (WGS) entry which is preliminary data.</text>
</comment>
<dbReference type="InterPro" id="IPR056179">
    <property type="entry name" value="DHQS_C"/>
</dbReference>
<sequence length="343" mass="37727">MDSFIFTTVQGTTEVFYCDEPFVPPVGTAGGMYIADSNTVPIAKGSRNFRLDLPLVVIEAGEENKNFTSLVSILKTALDAGLSRNSVFIGVGGGLVCDLAAFAASVYMRGAKCKLVPTSLLAMADAAIGGKTAINFDGYKNMVGTFFKADEVYISPKVLKSLSEPEYLSGMFEIFKMGLLYSKDIYQVFRTQREKIFARDEGLCLDLVKIAVEAKALVVSRDFDEKNERAFLNLGHTFGHALESGLNFSKISHGEAVAWGISKAMLLGKKLGLTDSSYADEVCAIIHSYSRIDAPLLYDKEKILLAMKKDKKNMDGKIRLILQKNICETFMYEASEKDIREVL</sequence>
<evidence type="ECO:0000256" key="7">
    <source>
        <dbReference type="ARBA" id="ARBA00023239"/>
    </source>
</evidence>
<keyword evidence="6" id="KW-0057">Aromatic amino acid biosynthesis</keyword>
<proteinExistence type="predicted"/>
<evidence type="ECO:0000256" key="4">
    <source>
        <dbReference type="ARBA" id="ARBA00022723"/>
    </source>
</evidence>
<dbReference type="PIRSF" id="PIRSF001455">
    <property type="entry name" value="DHQ_synth"/>
    <property type="match status" value="1"/>
</dbReference>
<dbReference type="Gene3D" id="1.20.1090.10">
    <property type="entry name" value="Dehydroquinate synthase-like - alpha domain"/>
    <property type="match status" value="1"/>
</dbReference>
<dbReference type="SUPFAM" id="SSF56796">
    <property type="entry name" value="Dehydroquinate synthase-like"/>
    <property type="match status" value="1"/>
</dbReference>
<keyword evidence="3" id="KW-0028">Amino-acid biosynthesis</keyword>
<feature type="domain" description="3-dehydroquinate synthase C-terminal" evidence="10">
    <location>
        <begin position="170"/>
        <end position="313"/>
    </location>
</feature>
<dbReference type="PANTHER" id="PTHR43622">
    <property type="entry name" value="3-DEHYDROQUINATE SYNTHASE"/>
    <property type="match status" value="1"/>
</dbReference>
<dbReference type="CDD" id="cd08195">
    <property type="entry name" value="DHQS"/>
    <property type="match status" value="1"/>
</dbReference>
<evidence type="ECO:0000259" key="10">
    <source>
        <dbReference type="Pfam" id="PF24621"/>
    </source>
</evidence>
<comment type="cofactor">
    <cofactor evidence="2">
        <name>Co(2+)</name>
        <dbReference type="ChEBI" id="CHEBI:48828"/>
    </cofactor>
</comment>
<dbReference type="InterPro" id="IPR030963">
    <property type="entry name" value="DHQ_synth_fam"/>
</dbReference>
<evidence type="ECO:0000256" key="6">
    <source>
        <dbReference type="ARBA" id="ARBA00023141"/>
    </source>
</evidence>
<dbReference type="PATRIC" id="fig|999432.5.peg.1583"/>
<dbReference type="GO" id="GO:0009073">
    <property type="term" value="P:aromatic amino acid family biosynthetic process"/>
    <property type="evidence" value="ECO:0007669"/>
    <property type="project" value="UniProtKB-KW"/>
</dbReference>
<evidence type="ECO:0000256" key="5">
    <source>
        <dbReference type="ARBA" id="ARBA00023027"/>
    </source>
</evidence>
<comment type="cofactor">
    <cofactor evidence="1">
        <name>NAD(+)</name>
        <dbReference type="ChEBI" id="CHEBI:57540"/>
    </cofactor>
</comment>
<organism evidence="11">
    <name type="scientific">Treponema denticola H-22</name>
    <dbReference type="NCBI Taxonomy" id="999432"/>
    <lineage>
        <taxon>Bacteria</taxon>
        <taxon>Pseudomonadati</taxon>
        <taxon>Spirochaetota</taxon>
        <taxon>Spirochaetia</taxon>
        <taxon>Spirochaetales</taxon>
        <taxon>Treponemataceae</taxon>
        <taxon>Treponema</taxon>
    </lineage>
</organism>
<protein>
    <submittedName>
        <fullName evidence="11">Uncharacterized protein</fullName>
    </submittedName>
</protein>
<dbReference type="GO" id="GO:0046872">
    <property type="term" value="F:metal ion binding"/>
    <property type="evidence" value="ECO:0007669"/>
    <property type="project" value="UniProtKB-KW"/>
</dbReference>
<dbReference type="GO" id="GO:0003856">
    <property type="term" value="F:3-dehydroquinate synthase activity"/>
    <property type="evidence" value="ECO:0007669"/>
    <property type="project" value="TreeGrafter"/>
</dbReference>
<reference evidence="11" key="1">
    <citation type="submission" date="2012-01" db="EMBL/GenBank/DDBJ databases">
        <title>The Genome Sequence of Treponema denticola H-22.</title>
        <authorList>
            <consortium name="The Broad Institute Genome Sequencing Platform"/>
            <person name="Earl A."/>
            <person name="Ward D."/>
            <person name="Feldgarden M."/>
            <person name="Gevers D."/>
            <person name="Blanton J.M."/>
            <person name="Fenno C.J."/>
            <person name="Baranova O.V."/>
            <person name="Mathney J."/>
            <person name="Dewhirst F.E."/>
            <person name="Izard J."/>
            <person name="Young S.K."/>
            <person name="Zeng Q."/>
            <person name="Gargeya S."/>
            <person name="Fitzgerald M."/>
            <person name="Haas B."/>
            <person name="Abouelleil A."/>
            <person name="Alvarado L."/>
            <person name="Arachchi H.M."/>
            <person name="Berlin A."/>
            <person name="Chapman S.B."/>
            <person name="Gearin G."/>
            <person name="Goldberg J."/>
            <person name="Griggs A."/>
            <person name="Gujja S."/>
            <person name="Hansen M."/>
            <person name="Heiman D."/>
            <person name="Howarth C."/>
            <person name="Larimer J."/>
            <person name="Lui A."/>
            <person name="MacDonald P.J.P."/>
            <person name="McCowen C."/>
            <person name="Montmayeur A."/>
            <person name="Murphy C."/>
            <person name="Neiman D."/>
            <person name="Pearson M."/>
            <person name="Priest M."/>
            <person name="Roberts A."/>
            <person name="Saif S."/>
            <person name="Shea T."/>
            <person name="Sisk P."/>
            <person name="Stolte C."/>
            <person name="Sykes S."/>
            <person name="Wortman J."/>
            <person name="Nusbaum C."/>
            <person name="Birren B."/>
        </authorList>
    </citation>
    <scope>NUCLEOTIDE SEQUENCE [LARGE SCALE GENOMIC DNA]</scope>
    <source>
        <strain evidence="11">H-22</strain>
    </source>
</reference>
<dbReference type="Pfam" id="PF24621">
    <property type="entry name" value="DHQS_C"/>
    <property type="match status" value="1"/>
</dbReference>
<evidence type="ECO:0000256" key="3">
    <source>
        <dbReference type="ARBA" id="ARBA00022605"/>
    </source>
</evidence>
<dbReference type="Gene3D" id="3.40.50.1970">
    <property type="match status" value="1"/>
</dbReference>
<dbReference type="AlphaFoldDB" id="A0A0E2E3R3"/>
<dbReference type="Pfam" id="PF01761">
    <property type="entry name" value="DHQ_synthase"/>
    <property type="match status" value="1"/>
</dbReference>
<dbReference type="Proteomes" id="UP000011705">
    <property type="component" value="Chromosome"/>
</dbReference>
<dbReference type="InterPro" id="IPR030960">
    <property type="entry name" value="DHQS/DOIS_N"/>
</dbReference>
<dbReference type="RefSeq" id="WP_002684641.1">
    <property type="nucleotide sequence ID" value="NZ_CM001795.1"/>
</dbReference>
<evidence type="ECO:0000256" key="2">
    <source>
        <dbReference type="ARBA" id="ARBA00001941"/>
    </source>
</evidence>
<dbReference type="HOGENOM" id="CLU_001201_0_1_12"/>
<gene>
    <name evidence="11" type="ORF">HMPREF9726_01528</name>
</gene>
<feature type="domain" description="3-dehydroquinate synthase N-terminal" evidence="9">
    <location>
        <begin position="56"/>
        <end position="167"/>
    </location>
</feature>
<evidence type="ECO:0000256" key="1">
    <source>
        <dbReference type="ARBA" id="ARBA00001911"/>
    </source>
</evidence>